<accession>A0A9Q1GI35</accession>
<organism evidence="2 3">
    <name type="scientific">Carnegiea gigantea</name>
    <dbReference type="NCBI Taxonomy" id="171969"/>
    <lineage>
        <taxon>Eukaryota</taxon>
        <taxon>Viridiplantae</taxon>
        <taxon>Streptophyta</taxon>
        <taxon>Embryophyta</taxon>
        <taxon>Tracheophyta</taxon>
        <taxon>Spermatophyta</taxon>
        <taxon>Magnoliopsida</taxon>
        <taxon>eudicotyledons</taxon>
        <taxon>Gunneridae</taxon>
        <taxon>Pentapetalae</taxon>
        <taxon>Caryophyllales</taxon>
        <taxon>Cactineae</taxon>
        <taxon>Cactaceae</taxon>
        <taxon>Cactoideae</taxon>
        <taxon>Echinocereeae</taxon>
        <taxon>Carnegiea</taxon>
    </lineage>
</organism>
<proteinExistence type="predicted"/>
<evidence type="ECO:0000313" key="3">
    <source>
        <dbReference type="Proteomes" id="UP001153076"/>
    </source>
</evidence>
<evidence type="ECO:0000313" key="2">
    <source>
        <dbReference type="EMBL" id="KAJ8421091.1"/>
    </source>
</evidence>
<dbReference type="Proteomes" id="UP001153076">
    <property type="component" value="Unassembled WGS sequence"/>
</dbReference>
<feature type="region of interest" description="Disordered" evidence="1">
    <location>
        <begin position="95"/>
        <end position="152"/>
    </location>
</feature>
<reference evidence="2" key="1">
    <citation type="submission" date="2022-04" db="EMBL/GenBank/DDBJ databases">
        <title>Carnegiea gigantea Genome sequencing and assembly v2.</title>
        <authorList>
            <person name="Copetti D."/>
            <person name="Sanderson M.J."/>
            <person name="Burquez A."/>
            <person name="Wojciechowski M.F."/>
        </authorList>
    </citation>
    <scope>NUCLEOTIDE SEQUENCE</scope>
    <source>
        <strain evidence="2">SGP5-SGP5p</strain>
        <tissue evidence="2">Aerial part</tissue>
    </source>
</reference>
<dbReference type="EMBL" id="JAKOGI010002931">
    <property type="protein sequence ID" value="KAJ8421091.1"/>
    <property type="molecule type" value="Genomic_DNA"/>
</dbReference>
<name>A0A9Q1GI35_9CARY</name>
<feature type="region of interest" description="Disordered" evidence="1">
    <location>
        <begin position="1"/>
        <end position="52"/>
    </location>
</feature>
<dbReference type="AlphaFoldDB" id="A0A9Q1GI35"/>
<gene>
    <name evidence="2" type="ORF">Cgig2_025554</name>
</gene>
<feature type="compositionally biased region" description="Basic and acidic residues" evidence="1">
    <location>
        <begin position="1"/>
        <end position="37"/>
    </location>
</feature>
<evidence type="ECO:0000256" key="1">
    <source>
        <dbReference type="SAM" id="MobiDB-lite"/>
    </source>
</evidence>
<sequence>MLHESLAEKWEASGKDERSEKTSKKPQEEGEDFEKSPTKLKKKERAEKVVKRKKKELKKKVVVVMRSQRMSTSSKPPVKKGHIFELKISKSLDAEQNNLSYEGEEVDHDDNRKEGEEERMIPEIVKDVPKRNKPSLKSQVGEKTTSSAQDVQMAPLEQALKCDDEGANEKMTYQKAFITRITTRSF</sequence>
<feature type="compositionally biased region" description="Polar residues" evidence="1">
    <location>
        <begin position="135"/>
        <end position="150"/>
    </location>
</feature>
<keyword evidence="3" id="KW-1185">Reference proteome</keyword>
<protein>
    <submittedName>
        <fullName evidence="2">Uncharacterized protein</fullName>
    </submittedName>
</protein>
<comment type="caution">
    <text evidence="2">The sequence shown here is derived from an EMBL/GenBank/DDBJ whole genome shotgun (WGS) entry which is preliminary data.</text>
</comment>
<feature type="compositionally biased region" description="Basic and acidic residues" evidence="1">
    <location>
        <begin position="109"/>
        <end position="130"/>
    </location>
</feature>